<dbReference type="InterPro" id="IPR017972">
    <property type="entry name" value="Cyt_P450_CS"/>
</dbReference>
<evidence type="ECO:0000256" key="3">
    <source>
        <dbReference type="RuleBase" id="RU000461"/>
    </source>
</evidence>
<comment type="cofactor">
    <cofactor evidence="1">
        <name>heme</name>
        <dbReference type="ChEBI" id="CHEBI:30413"/>
    </cofactor>
</comment>
<dbReference type="PANTHER" id="PTHR24305">
    <property type="entry name" value="CYTOCHROME P450"/>
    <property type="match status" value="1"/>
</dbReference>
<dbReference type="EMBL" id="JAGGMR010000001">
    <property type="protein sequence ID" value="MBP2190471.1"/>
    <property type="molecule type" value="Genomic_DNA"/>
</dbReference>
<protein>
    <submittedName>
        <fullName evidence="4">Cytochrome P450</fullName>
    </submittedName>
</protein>
<dbReference type="InterPro" id="IPR002401">
    <property type="entry name" value="Cyt_P450_E_grp-I"/>
</dbReference>
<sequence>MTVTYPPGPPLPPFVQTALYLRRRPLFLGALRRRYGDVFAVRVPPFNDNVVVFSRPEHIREVFGGDPRTMHAGEANNILGPVMGAHSVLLTDEAEHARTRKLLLPAFNNASLRGYRELVAEIAAAEVAAWQPNSTVTTLDRMNALTLEVIMRVVFGVTDAAVRAELVPRLRRIVDVGALQYAGLRTPALRRYQPWKAFHANLTAVDDLLYREIATRRAAPDLADRADVLSRLLQVGSAGADPPLTDAELRDQLITLLLAGHETTAAALSWALHELATHPAVQRAAFEAARDEDDKALEAVLKEAMRLHPVIPGAVRRLTTETTVAGWTLSAGTTVSCSITLAHRSPENYTDVEVFRPARFLEGEVEPHTWLPFGGGVRRCIGAGFSMMEGTVVLREILTRYALTPATGKPERARVRNITTVPRGKARIVVTAR</sequence>
<evidence type="ECO:0000313" key="5">
    <source>
        <dbReference type="Proteomes" id="UP001519325"/>
    </source>
</evidence>
<dbReference type="InterPro" id="IPR036396">
    <property type="entry name" value="Cyt_P450_sf"/>
</dbReference>
<accession>A0ABS4QFJ5</accession>
<evidence type="ECO:0000256" key="1">
    <source>
        <dbReference type="ARBA" id="ARBA00001971"/>
    </source>
</evidence>
<dbReference type="Gene3D" id="1.10.630.10">
    <property type="entry name" value="Cytochrome P450"/>
    <property type="match status" value="1"/>
</dbReference>
<comment type="similarity">
    <text evidence="2 3">Belongs to the cytochrome P450 family.</text>
</comment>
<organism evidence="4 5">
    <name type="scientific">Nocardia goodfellowii</name>
    <dbReference type="NCBI Taxonomy" id="882446"/>
    <lineage>
        <taxon>Bacteria</taxon>
        <taxon>Bacillati</taxon>
        <taxon>Actinomycetota</taxon>
        <taxon>Actinomycetes</taxon>
        <taxon>Mycobacteriales</taxon>
        <taxon>Nocardiaceae</taxon>
        <taxon>Nocardia</taxon>
    </lineage>
</organism>
<keyword evidence="3" id="KW-0349">Heme</keyword>
<keyword evidence="3" id="KW-0503">Monooxygenase</keyword>
<evidence type="ECO:0000313" key="4">
    <source>
        <dbReference type="EMBL" id="MBP2190471.1"/>
    </source>
</evidence>
<reference evidence="4 5" key="1">
    <citation type="submission" date="2021-03" db="EMBL/GenBank/DDBJ databases">
        <title>Sequencing the genomes of 1000 actinobacteria strains.</title>
        <authorList>
            <person name="Klenk H.-P."/>
        </authorList>
    </citation>
    <scope>NUCLEOTIDE SEQUENCE [LARGE SCALE GENOMIC DNA]</scope>
    <source>
        <strain evidence="4 5">DSM 45516</strain>
    </source>
</reference>
<dbReference type="PANTHER" id="PTHR24305:SF166">
    <property type="entry name" value="CYTOCHROME P450 12A4, MITOCHONDRIAL-RELATED"/>
    <property type="match status" value="1"/>
</dbReference>
<dbReference type="Pfam" id="PF00067">
    <property type="entry name" value="p450"/>
    <property type="match status" value="1"/>
</dbReference>
<dbReference type="InterPro" id="IPR050121">
    <property type="entry name" value="Cytochrome_P450_monoxygenase"/>
</dbReference>
<dbReference type="PRINTS" id="PR00463">
    <property type="entry name" value="EP450I"/>
</dbReference>
<proteinExistence type="inferred from homology"/>
<gene>
    <name evidence="4" type="ORF">BJ987_003372</name>
</gene>
<keyword evidence="5" id="KW-1185">Reference proteome</keyword>
<dbReference type="SUPFAM" id="SSF48264">
    <property type="entry name" value="Cytochrome P450"/>
    <property type="match status" value="1"/>
</dbReference>
<comment type="caution">
    <text evidence="4">The sequence shown here is derived from an EMBL/GenBank/DDBJ whole genome shotgun (WGS) entry which is preliminary data.</text>
</comment>
<dbReference type="PRINTS" id="PR00385">
    <property type="entry name" value="P450"/>
</dbReference>
<dbReference type="RefSeq" id="WP_209890643.1">
    <property type="nucleotide sequence ID" value="NZ_JAGGMR010000001.1"/>
</dbReference>
<name>A0ABS4QFJ5_9NOCA</name>
<keyword evidence="3" id="KW-0408">Iron</keyword>
<evidence type="ECO:0000256" key="2">
    <source>
        <dbReference type="ARBA" id="ARBA00010617"/>
    </source>
</evidence>
<dbReference type="Proteomes" id="UP001519325">
    <property type="component" value="Unassembled WGS sequence"/>
</dbReference>
<keyword evidence="3" id="KW-0560">Oxidoreductase</keyword>
<dbReference type="PROSITE" id="PS00086">
    <property type="entry name" value="CYTOCHROME_P450"/>
    <property type="match status" value="1"/>
</dbReference>
<dbReference type="InterPro" id="IPR001128">
    <property type="entry name" value="Cyt_P450"/>
</dbReference>
<keyword evidence="3" id="KW-0479">Metal-binding</keyword>
<dbReference type="CDD" id="cd11053">
    <property type="entry name" value="CYP110-like"/>
    <property type="match status" value="1"/>
</dbReference>